<dbReference type="Proteomes" id="UP001234989">
    <property type="component" value="Chromosome 1"/>
</dbReference>
<organism evidence="2 3">
    <name type="scientific">Solanum verrucosum</name>
    <dbReference type="NCBI Taxonomy" id="315347"/>
    <lineage>
        <taxon>Eukaryota</taxon>
        <taxon>Viridiplantae</taxon>
        <taxon>Streptophyta</taxon>
        <taxon>Embryophyta</taxon>
        <taxon>Tracheophyta</taxon>
        <taxon>Spermatophyta</taxon>
        <taxon>Magnoliopsida</taxon>
        <taxon>eudicotyledons</taxon>
        <taxon>Gunneridae</taxon>
        <taxon>Pentapetalae</taxon>
        <taxon>asterids</taxon>
        <taxon>lamiids</taxon>
        <taxon>Solanales</taxon>
        <taxon>Solanaceae</taxon>
        <taxon>Solanoideae</taxon>
        <taxon>Solaneae</taxon>
        <taxon>Solanum</taxon>
    </lineage>
</organism>
<sequence length="192" mass="21396">MSWLSQFAGCDVLACAVCPVSIILFLALKRLVTYRFVFNMNSSKPWLLGTLLCVDEMFSGSGLYQLFLSTSLLGKDSVSYYSYSYYSLTSEILTNNVVLLLMVAFVVIPIVYCNINIVHKVVHATKGIRFFLQGSMILAHLCDEPYGLKTNMCMCLLCLPFVVANALTARLNDGVPMVDEFWVLLAYTAYSG</sequence>
<keyword evidence="1" id="KW-1133">Transmembrane helix</keyword>
<feature type="transmembrane region" description="Helical" evidence="1">
    <location>
        <begin position="97"/>
        <end position="119"/>
    </location>
</feature>
<evidence type="ECO:0000256" key="1">
    <source>
        <dbReference type="SAM" id="Phobius"/>
    </source>
</evidence>
<keyword evidence="1" id="KW-0812">Transmembrane</keyword>
<gene>
    <name evidence="2" type="ORF">MTR67_005694</name>
</gene>
<evidence type="ECO:0000313" key="3">
    <source>
        <dbReference type="Proteomes" id="UP001234989"/>
    </source>
</evidence>
<feature type="transmembrane region" description="Helical" evidence="1">
    <location>
        <begin position="46"/>
        <end position="67"/>
    </location>
</feature>
<accession>A0AAF0TBL4</accession>
<name>A0AAF0TBL4_SOLVR</name>
<dbReference type="EMBL" id="CP133612">
    <property type="protein sequence ID" value="WMV12309.1"/>
    <property type="molecule type" value="Genomic_DNA"/>
</dbReference>
<feature type="transmembrane region" description="Helical" evidence="1">
    <location>
        <begin position="6"/>
        <end position="26"/>
    </location>
</feature>
<keyword evidence="3" id="KW-1185">Reference proteome</keyword>
<protein>
    <submittedName>
        <fullName evidence="2">Uncharacterized protein</fullName>
    </submittedName>
</protein>
<keyword evidence="1" id="KW-0472">Membrane</keyword>
<evidence type="ECO:0000313" key="2">
    <source>
        <dbReference type="EMBL" id="WMV12309.1"/>
    </source>
</evidence>
<reference evidence="2" key="1">
    <citation type="submission" date="2023-08" db="EMBL/GenBank/DDBJ databases">
        <title>A de novo genome assembly of Solanum verrucosum Schlechtendal, a Mexican diploid species geographically isolated from the other diploid A-genome species in potato relatives.</title>
        <authorList>
            <person name="Hosaka K."/>
        </authorList>
    </citation>
    <scope>NUCLEOTIDE SEQUENCE</scope>
    <source>
        <tissue evidence="2">Young leaves</tissue>
    </source>
</reference>
<dbReference type="AlphaFoldDB" id="A0AAF0TBL4"/>
<proteinExistence type="predicted"/>